<dbReference type="AlphaFoldDB" id="A0A0E9TPK6"/>
<name>A0A0E9TPK6_ANGAN</name>
<protein>
    <submittedName>
        <fullName evidence="1">Uncharacterized protein</fullName>
    </submittedName>
</protein>
<proteinExistence type="predicted"/>
<reference evidence="1" key="1">
    <citation type="submission" date="2014-11" db="EMBL/GenBank/DDBJ databases">
        <authorList>
            <person name="Amaro Gonzalez C."/>
        </authorList>
    </citation>
    <scope>NUCLEOTIDE SEQUENCE</scope>
</reference>
<evidence type="ECO:0000313" key="1">
    <source>
        <dbReference type="EMBL" id="JAH55511.1"/>
    </source>
</evidence>
<sequence>MKNEQKPRKPLTQITFRKEEIDMRESAVYV</sequence>
<accession>A0A0E9TPK6</accession>
<dbReference type="EMBL" id="GBXM01053066">
    <property type="protein sequence ID" value="JAH55511.1"/>
    <property type="molecule type" value="Transcribed_RNA"/>
</dbReference>
<organism evidence="1">
    <name type="scientific">Anguilla anguilla</name>
    <name type="common">European freshwater eel</name>
    <name type="synonym">Muraena anguilla</name>
    <dbReference type="NCBI Taxonomy" id="7936"/>
    <lineage>
        <taxon>Eukaryota</taxon>
        <taxon>Metazoa</taxon>
        <taxon>Chordata</taxon>
        <taxon>Craniata</taxon>
        <taxon>Vertebrata</taxon>
        <taxon>Euteleostomi</taxon>
        <taxon>Actinopterygii</taxon>
        <taxon>Neopterygii</taxon>
        <taxon>Teleostei</taxon>
        <taxon>Anguilliformes</taxon>
        <taxon>Anguillidae</taxon>
        <taxon>Anguilla</taxon>
    </lineage>
</organism>
<reference evidence="1" key="2">
    <citation type="journal article" date="2015" name="Fish Shellfish Immunol.">
        <title>Early steps in the European eel (Anguilla anguilla)-Vibrio vulnificus interaction in the gills: Role of the RtxA13 toxin.</title>
        <authorList>
            <person name="Callol A."/>
            <person name="Pajuelo D."/>
            <person name="Ebbesson L."/>
            <person name="Teles M."/>
            <person name="MacKenzie S."/>
            <person name="Amaro C."/>
        </authorList>
    </citation>
    <scope>NUCLEOTIDE SEQUENCE</scope>
</reference>